<comment type="caution">
    <text evidence="5">The sequence shown here is derived from an EMBL/GenBank/DDBJ whole genome shotgun (WGS) entry which is preliminary data.</text>
</comment>
<feature type="domain" description="DUF11" evidence="3">
    <location>
        <begin position="699"/>
        <end position="810"/>
    </location>
</feature>
<keyword evidence="2" id="KW-0732">Signal</keyword>
<feature type="domain" description="DUF7507" evidence="4">
    <location>
        <begin position="1232"/>
        <end position="1277"/>
    </location>
</feature>
<keyword evidence="6" id="KW-1185">Reference proteome</keyword>
<dbReference type="EMBL" id="JAAMPT010000202">
    <property type="protein sequence ID" value="NMH24713.1"/>
    <property type="molecule type" value="Genomic_DNA"/>
</dbReference>
<dbReference type="PANTHER" id="PTHR34819">
    <property type="entry name" value="LARGE CYSTEINE-RICH PERIPLASMIC PROTEIN OMCB"/>
    <property type="match status" value="1"/>
</dbReference>
<evidence type="ECO:0000259" key="4">
    <source>
        <dbReference type="Pfam" id="PF24346"/>
    </source>
</evidence>
<feature type="domain" description="DUF11" evidence="3">
    <location>
        <begin position="1115"/>
        <end position="1226"/>
    </location>
</feature>
<name>A0ABX1QUH0_9FLAO</name>
<dbReference type="InterPro" id="IPR013783">
    <property type="entry name" value="Ig-like_fold"/>
</dbReference>
<dbReference type="Pfam" id="PF17963">
    <property type="entry name" value="Big_9"/>
    <property type="match status" value="3"/>
</dbReference>
<dbReference type="NCBIfam" id="NF012211">
    <property type="entry name" value="tand_rpt_95"/>
    <property type="match status" value="3"/>
</dbReference>
<dbReference type="PANTHER" id="PTHR34819:SF3">
    <property type="entry name" value="CELL SURFACE PROTEIN"/>
    <property type="match status" value="1"/>
</dbReference>
<dbReference type="Gene3D" id="2.60.40.10">
    <property type="entry name" value="Immunoglobulins"/>
    <property type="match status" value="3"/>
</dbReference>
<reference evidence="5 6" key="1">
    <citation type="submission" date="2020-02" db="EMBL/GenBank/DDBJ databases">
        <title>Flavobacterium sp. genome.</title>
        <authorList>
            <person name="Jung H.S."/>
            <person name="Baek J.H."/>
            <person name="Jeon C.O."/>
        </authorList>
    </citation>
    <scope>NUCLEOTIDE SEQUENCE [LARGE SCALE GENOMIC DNA]</scope>
    <source>
        <strain evidence="5 6">SE-s27</strain>
    </source>
</reference>
<evidence type="ECO:0000256" key="1">
    <source>
        <dbReference type="SAM" id="MobiDB-lite"/>
    </source>
</evidence>
<dbReference type="RefSeq" id="WP_169523292.1">
    <property type="nucleotide sequence ID" value="NZ_JAAMPT010000202.1"/>
</dbReference>
<dbReference type="InterPro" id="IPR047589">
    <property type="entry name" value="DUF11_rpt"/>
</dbReference>
<evidence type="ECO:0000313" key="6">
    <source>
        <dbReference type="Proteomes" id="UP000767947"/>
    </source>
</evidence>
<feature type="signal peptide" evidence="2">
    <location>
        <begin position="1"/>
        <end position="29"/>
    </location>
</feature>
<dbReference type="Proteomes" id="UP000767947">
    <property type="component" value="Unassembled WGS sequence"/>
</dbReference>
<feature type="non-terminal residue" evidence="5">
    <location>
        <position position="1277"/>
    </location>
</feature>
<feature type="domain" description="DUF11" evidence="3">
    <location>
        <begin position="580"/>
        <end position="693"/>
    </location>
</feature>
<feature type="region of interest" description="Disordered" evidence="1">
    <location>
        <begin position="792"/>
        <end position="811"/>
    </location>
</feature>
<sequence length="1277" mass="134309">MENTILNLFKKFRFLGLVFLFTYSYQINAQCGTPVVGCPGTDFGNFGYNSNANASTIEYDNFISTYHTTVVRDADGNFQVWGEQIGHDPSNPNNSINLLNPVVINTTNFPGFTGTPLKAALGGYENQSVQGVLLTTTGLHVWGEPGMVVSSSLTTNWRMQPISPTSSVLGLPAGVTPAMVKMMFVTYQTIAITTCDGDAYVLSQNSNLNQGGSSTAWTRVQDSSNNYLTEIVVLRGAANVLFALKSDNTLYTWGRSYLGDNSAVSARNRATVMDAPVSGIDIKMISATNTGTGNSSYPTYYVLAKNGNLYSMGRNNVRQVGDWTETDRQSWVQPRYTSTTGQVMSNIKWISPNEHDQSNAAINVITTDAKLYNWGVNTNNRYMLGRGTTTNVYPGIPNGPLTDDILAVETGGHTTMITMKCTENFGYVGHRIRGSMGNGSGSDVNEQNFTFATAAVQICGAETIPIVNKITINMNSDGTVCQDGAVTLVPDIPGGTYSFYTAVPGSPGYSFYDPADPKRNIADGGIANFSNGTNGTPGDSTNTLTFNGTGTVKVVYSVTGDCGPVEVVTTDFVVIDCVADLEITKSVSPTNANAGDTVTFTINVENLGPQRAKEVQVTELLPAGYTYVNHAVSTGSYNNTTGLWDGFYLIDGNSATLTVTATVNANGPYLNTATVSSGTPDPNLTNNEDTAAVTIPTADLAIEKTVSNATPNVGDTITFTLAVTNNGTDNASNVVITDVVPSGYTIGTINNGGVNTVGTITWTIANLANGANTTVSFTATVNATGNYANTATVSSDTPDSDLTNNEDSVTTTPVTPNTTHAVNDINNTYANISISGSVATNDFDTEGHAQTYTPIDTTDANGNHLVLNSDGTYTFTPGTDFTGTLVYTYTVCDNGTPQACDTATLTIEVLPLPEPGENRVTANNDTATTESGQAVNINVVANDFDMEGDAFTVTSNTNSTNGTLVNNGDGTFTYTPNTGFTGVDTFTYTICDNGTPQACDTATVSVTVLPDNGENDTYANDDTFNGNQGTVITGNVLTNDVDPEGNTQTVSSNTQPANGVVVMNPDGTFTYTPNDPNFTGTDQFIYTVCDNGTPQACDTATVYITVNPVYVPEADLSIVKTVSNATPNVGDVVTFTLAVTNNGTDNASNVVITDVVPSGYTIGTINNGGVNTAGTITWSIANLANGATTTVTFTATVNATGNYANTATVSSDTPDSDLTNNEDSVTTTPIFNPEITLLKDGVYADANADTIVNVGDTIVYTFTVTNTGNVTVNNLTI</sequence>
<feature type="compositionally biased region" description="Polar residues" evidence="1">
    <location>
        <begin position="792"/>
        <end position="808"/>
    </location>
</feature>
<dbReference type="SUPFAM" id="SSF50985">
    <property type="entry name" value="RCC1/BLIP-II"/>
    <property type="match status" value="1"/>
</dbReference>
<dbReference type="PROSITE" id="PS50012">
    <property type="entry name" value="RCC1_3"/>
    <property type="match status" value="1"/>
</dbReference>
<dbReference type="InterPro" id="IPR051172">
    <property type="entry name" value="Chlamydia_OmcB"/>
</dbReference>
<protein>
    <submittedName>
        <fullName evidence="5">DUF11 domain-containing protein</fullName>
    </submittedName>
</protein>
<gene>
    <name evidence="5" type="ORF">G6042_05455</name>
</gene>
<dbReference type="Gene3D" id="2.60.40.3440">
    <property type="match status" value="2"/>
</dbReference>
<dbReference type="InterPro" id="IPR055354">
    <property type="entry name" value="DUF7507"/>
</dbReference>
<feature type="chain" id="PRO_5047347376" evidence="2">
    <location>
        <begin position="30"/>
        <end position="1277"/>
    </location>
</feature>
<dbReference type="InterPro" id="IPR001434">
    <property type="entry name" value="OmcB-like_DUF11"/>
</dbReference>
<dbReference type="InterPro" id="IPR000408">
    <property type="entry name" value="Reg_chr_condens"/>
</dbReference>
<dbReference type="Pfam" id="PF01345">
    <property type="entry name" value="DUF11"/>
    <property type="match status" value="3"/>
</dbReference>
<dbReference type="Gene3D" id="2.130.10.30">
    <property type="entry name" value="Regulator of chromosome condensation 1/beta-lactamase-inhibitor protein II"/>
    <property type="match status" value="1"/>
</dbReference>
<proteinExistence type="predicted"/>
<organism evidence="5 6">
    <name type="scientific">Flavobacterium solisilvae</name>
    <dbReference type="NCBI Taxonomy" id="1852019"/>
    <lineage>
        <taxon>Bacteria</taxon>
        <taxon>Pseudomonadati</taxon>
        <taxon>Bacteroidota</taxon>
        <taxon>Flavobacteriia</taxon>
        <taxon>Flavobacteriales</taxon>
        <taxon>Flavobacteriaceae</taxon>
        <taxon>Flavobacterium</taxon>
    </lineage>
</organism>
<dbReference type="InterPro" id="IPR009091">
    <property type="entry name" value="RCC1/BLIP-II"/>
</dbReference>
<evidence type="ECO:0000259" key="3">
    <source>
        <dbReference type="Pfam" id="PF01345"/>
    </source>
</evidence>
<dbReference type="NCBIfam" id="TIGR01451">
    <property type="entry name" value="B_ant_repeat"/>
    <property type="match status" value="4"/>
</dbReference>
<evidence type="ECO:0000313" key="5">
    <source>
        <dbReference type="EMBL" id="NMH24713.1"/>
    </source>
</evidence>
<accession>A0ABX1QUH0</accession>
<evidence type="ECO:0000256" key="2">
    <source>
        <dbReference type="SAM" id="SignalP"/>
    </source>
</evidence>
<dbReference type="Pfam" id="PF24346">
    <property type="entry name" value="DUF7507"/>
    <property type="match status" value="1"/>
</dbReference>